<dbReference type="AlphaFoldDB" id="A0A8T0B4Y1"/>
<keyword evidence="5" id="KW-0732">Signal</keyword>
<evidence type="ECO:0000256" key="5">
    <source>
        <dbReference type="SAM" id="SignalP"/>
    </source>
</evidence>
<protein>
    <recommendedName>
        <fullName evidence="8">Beta-microseminoprotein</fullName>
    </recommendedName>
</protein>
<evidence type="ECO:0000256" key="2">
    <source>
        <dbReference type="ARBA" id="ARBA00010352"/>
    </source>
</evidence>
<keyword evidence="4" id="KW-1015">Disulfide bond</keyword>
<evidence type="ECO:0000256" key="1">
    <source>
        <dbReference type="ARBA" id="ARBA00004613"/>
    </source>
</evidence>
<feature type="signal peptide" evidence="5">
    <location>
        <begin position="1"/>
        <end position="23"/>
    </location>
</feature>
<evidence type="ECO:0000313" key="7">
    <source>
        <dbReference type="Proteomes" id="UP000606274"/>
    </source>
</evidence>
<gene>
    <name evidence="6" type="ORF">HF521_002034</name>
</gene>
<dbReference type="PANTHER" id="PTHR10500:SF7">
    <property type="entry name" value="BETA-MICROSEMINOPROTEIN"/>
    <property type="match status" value="1"/>
</dbReference>
<dbReference type="InterPro" id="IPR008735">
    <property type="entry name" value="PSP94"/>
</dbReference>
<dbReference type="GO" id="GO:0005576">
    <property type="term" value="C:extracellular region"/>
    <property type="evidence" value="ECO:0007669"/>
    <property type="project" value="UniProtKB-SubCell"/>
</dbReference>
<evidence type="ECO:0008006" key="8">
    <source>
        <dbReference type="Google" id="ProtNLM"/>
    </source>
</evidence>
<keyword evidence="7" id="KW-1185">Reference proteome</keyword>
<comment type="similarity">
    <text evidence="2">Belongs to the beta-microseminoprotein family.</text>
</comment>
<feature type="chain" id="PRO_5035909789" description="Beta-microseminoprotein" evidence="5">
    <location>
        <begin position="24"/>
        <end position="108"/>
    </location>
</feature>
<accession>A0A8T0B4Y1</accession>
<dbReference type="Pfam" id="PF05825">
    <property type="entry name" value="PSP94"/>
    <property type="match status" value="1"/>
</dbReference>
<dbReference type="EMBL" id="JABFDY010000011">
    <property type="protein sequence ID" value="KAF7700869.1"/>
    <property type="molecule type" value="Genomic_DNA"/>
</dbReference>
<reference evidence="6" key="1">
    <citation type="submission" date="2020-08" db="EMBL/GenBank/DDBJ databases">
        <title>Chromosome-level assembly of Southern catfish (Silurus meridionalis) provides insights into visual adaptation to the nocturnal and benthic lifestyles.</title>
        <authorList>
            <person name="Zhang Y."/>
            <person name="Wang D."/>
            <person name="Peng Z."/>
        </authorList>
    </citation>
    <scope>NUCLEOTIDE SEQUENCE</scope>
    <source>
        <strain evidence="6">SWU-2019-XX</strain>
        <tissue evidence="6">Muscle</tissue>
    </source>
</reference>
<comment type="caution">
    <text evidence="6">The sequence shown here is derived from an EMBL/GenBank/DDBJ whole genome shotgun (WGS) entry which is preliminary data.</text>
</comment>
<dbReference type="Gene3D" id="2.60.40.1900">
    <property type="entry name" value="Beta-microseminoprotein (PSP94) domain"/>
    <property type="match status" value="1"/>
</dbReference>
<dbReference type="PANTHER" id="PTHR10500">
    <property type="entry name" value="BETA-MICROSEMINOPROTEIN"/>
    <property type="match status" value="1"/>
</dbReference>
<dbReference type="OrthoDB" id="6076852at2759"/>
<evidence type="ECO:0000256" key="3">
    <source>
        <dbReference type="ARBA" id="ARBA00022525"/>
    </source>
</evidence>
<evidence type="ECO:0000313" key="6">
    <source>
        <dbReference type="EMBL" id="KAF7700869.1"/>
    </source>
</evidence>
<keyword evidence="3" id="KW-0964">Secreted</keyword>
<evidence type="ECO:0000256" key="4">
    <source>
        <dbReference type="ARBA" id="ARBA00023157"/>
    </source>
</evidence>
<dbReference type="Proteomes" id="UP000606274">
    <property type="component" value="Unassembled WGS sequence"/>
</dbReference>
<proteinExistence type="inferred from homology"/>
<comment type="subcellular location">
    <subcellularLocation>
        <location evidence="1">Secreted</location>
    </subcellularLocation>
</comment>
<organism evidence="6 7">
    <name type="scientific">Silurus meridionalis</name>
    <name type="common">Southern catfish</name>
    <name type="synonym">Silurus soldatovi meridionalis</name>
    <dbReference type="NCBI Taxonomy" id="175797"/>
    <lineage>
        <taxon>Eukaryota</taxon>
        <taxon>Metazoa</taxon>
        <taxon>Chordata</taxon>
        <taxon>Craniata</taxon>
        <taxon>Vertebrata</taxon>
        <taxon>Euteleostomi</taxon>
        <taxon>Actinopterygii</taxon>
        <taxon>Neopterygii</taxon>
        <taxon>Teleostei</taxon>
        <taxon>Ostariophysi</taxon>
        <taxon>Siluriformes</taxon>
        <taxon>Siluridae</taxon>
        <taxon>Silurus</taxon>
    </lineage>
</organism>
<sequence length="108" mass="11805">MSVLKSLVFVGFVLLAIISVSHAACWLNKNKAGATLCQDSVDKTWHKVGSTWKNSRCNQCSCNRDYTSCCDGWPTSVTAGCRINYNYQTCEYEIINDQPGTPCGAAGK</sequence>
<name>A0A8T0B4Y1_SILME</name>